<keyword evidence="2" id="KW-0808">Transferase</keyword>
<dbReference type="Pfam" id="PF03881">
    <property type="entry name" value="Fructosamin_kin"/>
    <property type="match status" value="1"/>
</dbReference>
<reference evidence="3 4" key="2">
    <citation type="journal article" date="2013" name="Stand. Genomic Sci.">
        <title>Complete genome sequence of Halorhodospira halophila SL1.</title>
        <authorList>
            <person name="Challacombe J.F."/>
            <person name="Majid S."/>
            <person name="Deole R."/>
            <person name="Brettin T.S."/>
            <person name="Bruce D."/>
            <person name="Delano S.F."/>
            <person name="Detter J.C."/>
            <person name="Gleasner C.D."/>
            <person name="Han C.S."/>
            <person name="Misra M."/>
            <person name="Reitenga K.G."/>
            <person name="Mikhailova N."/>
            <person name="Woyke T."/>
            <person name="Pitluck S."/>
            <person name="Nolan M."/>
            <person name="Land M.L."/>
            <person name="Saunders E."/>
            <person name="Tapia R."/>
            <person name="Lapidus A."/>
            <person name="Ivanova N."/>
            <person name="Hoff W.D."/>
        </authorList>
    </citation>
    <scope>NUCLEOTIDE SEQUENCE [LARGE SCALE GENOMIC DNA]</scope>
    <source>
        <strain evidence="4">DSM 244 / SL1</strain>
    </source>
</reference>
<keyword evidence="4" id="KW-1185">Reference proteome</keyword>
<dbReference type="HOGENOM" id="CLU_036517_0_1_6"/>
<dbReference type="PANTHER" id="PTHR12149">
    <property type="entry name" value="FRUCTOSAMINE 3 KINASE-RELATED PROTEIN"/>
    <property type="match status" value="1"/>
</dbReference>
<organism evidence="3 4">
    <name type="scientific">Halorhodospira halophila (strain DSM 244 / SL1)</name>
    <name type="common">Ectothiorhodospira halophila (strain DSM 244 / SL1)</name>
    <dbReference type="NCBI Taxonomy" id="349124"/>
    <lineage>
        <taxon>Bacteria</taxon>
        <taxon>Pseudomonadati</taxon>
        <taxon>Pseudomonadota</taxon>
        <taxon>Gammaproteobacteria</taxon>
        <taxon>Chromatiales</taxon>
        <taxon>Ectothiorhodospiraceae</taxon>
        <taxon>Halorhodospira</taxon>
    </lineage>
</organism>
<dbReference type="EMBL" id="CP000544">
    <property type="protein sequence ID" value="ABM63043.1"/>
    <property type="molecule type" value="Genomic_DNA"/>
</dbReference>
<dbReference type="eggNOG" id="COG3001">
    <property type="taxonomic scope" value="Bacteria"/>
</dbReference>
<accession>A1WZD1</accession>
<dbReference type="SUPFAM" id="SSF56112">
    <property type="entry name" value="Protein kinase-like (PK-like)"/>
    <property type="match status" value="1"/>
</dbReference>
<evidence type="ECO:0000256" key="2">
    <source>
        <dbReference type="PIRNR" id="PIRNR006221"/>
    </source>
</evidence>
<reference evidence="4" key="1">
    <citation type="submission" date="2006-12" db="EMBL/GenBank/DDBJ databases">
        <title>Complete sequence of Halorhodospira halophila SL1.</title>
        <authorList>
            <consortium name="US DOE Joint Genome Institute"/>
            <person name="Copeland A."/>
            <person name="Lucas S."/>
            <person name="Lapidus A."/>
            <person name="Barry K."/>
            <person name="Detter J.C."/>
            <person name="Glavina del Rio T."/>
            <person name="Hammon N."/>
            <person name="Israni S."/>
            <person name="Dalin E."/>
            <person name="Tice H."/>
            <person name="Pitluck S."/>
            <person name="Saunders E."/>
            <person name="Brettin T."/>
            <person name="Bruce D."/>
            <person name="Han C."/>
            <person name="Tapia R."/>
            <person name="Schmutz J."/>
            <person name="Larimer F."/>
            <person name="Land M."/>
            <person name="Hauser L."/>
            <person name="Kyrpides N."/>
            <person name="Mikhailova N."/>
            <person name="Hoff W."/>
            <person name="Richardson P."/>
        </authorList>
    </citation>
    <scope>NUCLEOTIDE SEQUENCE [LARGE SCALE GENOMIC DNA]</scope>
    <source>
        <strain evidence="4">DSM 244 / SL1</strain>
    </source>
</reference>
<proteinExistence type="inferred from homology"/>
<evidence type="ECO:0000313" key="4">
    <source>
        <dbReference type="Proteomes" id="UP000000647"/>
    </source>
</evidence>
<dbReference type="AlphaFoldDB" id="A1WZD1"/>
<dbReference type="OrthoDB" id="5291879at2"/>
<dbReference type="PIRSF" id="PIRSF006221">
    <property type="entry name" value="Ketosamine-3-kinase"/>
    <property type="match status" value="1"/>
</dbReference>
<dbReference type="InterPro" id="IPR016477">
    <property type="entry name" value="Fructo-/Ketosamine-3-kinase"/>
</dbReference>
<gene>
    <name evidence="3" type="ordered locus">Hhal_2279</name>
</gene>
<dbReference type="Gene3D" id="3.90.1200.10">
    <property type="match status" value="1"/>
</dbReference>
<dbReference type="KEGG" id="hha:Hhal_2279"/>
<dbReference type="InterPro" id="IPR011009">
    <property type="entry name" value="Kinase-like_dom_sf"/>
</dbReference>
<sequence>MDLQRTIETAITEATGEPFGPARRGGAGGGCINDAFALSDEHRRFFVKVNDAAGAELFETEADALRELVAAEALRVPRPVAQGTHGGQYFLVLEHVDLSGRGDTAGYRRLGEGLAALHGVTAAAHGWHRDNFIGATPQPNGWHDEWIPFLRERRLRHQLRLAAERGAGRRVIDAGERLAARLEALFPGYTPPPSLLHGDLWGGNAGFARDGAPVIYDPATYYGDRETDLAMTELFGGFPASFHEGYDAVWPRDPGYATRRDLYQLYHVLNHFNLFGGMYLSQSQRLIDRLLAEIGG</sequence>
<dbReference type="GO" id="GO:0016301">
    <property type="term" value="F:kinase activity"/>
    <property type="evidence" value="ECO:0007669"/>
    <property type="project" value="UniProtKB-UniRule"/>
</dbReference>
<name>A1WZD1_HALHL</name>
<evidence type="ECO:0000313" key="3">
    <source>
        <dbReference type="EMBL" id="ABM63043.1"/>
    </source>
</evidence>
<dbReference type="RefSeq" id="WP_011815065.1">
    <property type="nucleotide sequence ID" value="NC_008789.1"/>
</dbReference>
<comment type="similarity">
    <text evidence="1 2">Belongs to the fructosamine kinase family.</text>
</comment>
<keyword evidence="2 3" id="KW-0418">Kinase</keyword>
<dbReference type="Proteomes" id="UP000000647">
    <property type="component" value="Chromosome"/>
</dbReference>
<dbReference type="STRING" id="349124.Hhal_2279"/>
<evidence type="ECO:0000256" key="1">
    <source>
        <dbReference type="ARBA" id="ARBA00009460"/>
    </source>
</evidence>
<dbReference type="PANTHER" id="PTHR12149:SF8">
    <property type="entry name" value="PROTEIN-RIBULOSAMINE 3-KINASE"/>
    <property type="match status" value="1"/>
</dbReference>
<protein>
    <submittedName>
        <fullName evidence="3">Fructosamine kinase</fullName>
    </submittedName>
</protein>
<dbReference type="Gene3D" id="3.30.200.20">
    <property type="entry name" value="Phosphorylase Kinase, domain 1"/>
    <property type="match status" value="1"/>
</dbReference>